<name>A0ABY8CE31_9GAMM</name>
<dbReference type="Proteomes" id="UP001222275">
    <property type="component" value="Chromosome"/>
</dbReference>
<organism evidence="2 3">
    <name type="scientific">Thiomicrorhabdus lithotrophica</name>
    <dbReference type="NCBI Taxonomy" id="2949997"/>
    <lineage>
        <taxon>Bacteria</taxon>
        <taxon>Pseudomonadati</taxon>
        <taxon>Pseudomonadota</taxon>
        <taxon>Gammaproteobacteria</taxon>
        <taxon>Thiotrichales</taxon>
        <taxon>Piscirickettsiaceae</taxon>
        <taxon>Thiomicrorhabdus</taxon>
    </lineage>
</organism>
<sequence>MELGSAEHKQLLTRSIVKVAVKTASLGFILGFILMIPNFIRDNAFSSGLLYLGTVIIVGSLLYSFTIAYKKYQRIVKPFEIND</sequence>
<evidence type="ECO:0000313" key="3">
    <source>
        <dbReference type="Proteomes" id="UP001222275"/>
    </source>
</evidence>
<feature type="transmembrane region" description="Helical" evidence="1">
    <location>
        <begin position="49"/>
        <end position="69"/>
    </location>
</feature>
<protein>
    <submittedName>
        <fullName evidence="2">Uncharacterized protein</fullName>
    </submittedName>
</protein>
<keyword evidence="3" id="KW-1185">Reference proteome</keyword>
<dbReference type="RefSeq" id="WP_275595032.1">
    <property type="nucleotide sequence ID" value="NZ_CP102381.1"/>
</dbReference>
<gene>
    <name evidence="2" type="ORF">NR989_00595</name>
</gene>
<proteinExistence type="predicted"/>
<reference evidence="2 3" key="1">
    <citation type="submission" date="2022-06" db="EMBL/GenBank/DDBJ databases">
        <title>Thiomicrohabdus sp. nov, an obligately chemolithoautotrophic, sulfur-oxidizing bacterium isolated from beach of Guanyin Mountain. Amoy.</title>
        <authorList>
            <person name="Zhu H."/>
        </authorList>
    </citation>
    <scope>NUCLEOTIDE SEQUENCE [LARGE SCALE GENOMIC DNA]</scope>
    <source>
        <strain evidence="2 3">XGS-01</strain>
    </source>
</reference>
<evidence type="ECO:0000313" key="2">
    <source>
        <dbReference type="EMBL" id="WEJ62776.1"/>
    </source>
</evidence>
<evidence type="ECO:0000256" key="1">
    <source>
        <dbReference type="SAM" id="Phobius"/>
    </source>
</evidence>
<keyword evidence="1" id="KW-1133">Transmembrane helix</keyword>
<accession>A0ABY8CE31</accession>
<dbReference type="EMBL" id="CP102381">
    <property type="protein sequence ID" value="WEJ62776.1"/>
    <property type="molecule type" value="Genomic_DNA"/>
</dbReference>
<feature type="transmembrane region" description="Helical" evidence="1">
    <location>
        <begin position="19"/>
        <end position="37"/>
    </location>
</feature>
<keyword evidence="1" id="KW-0812">Transmembrane</keyword>
<keyword evidence="1" id="KW-0472">Membrane</keyword>